<dbReference type="PANTHER" id="PTHR43335:SF8">
    <property type="entry name" value="ABC TRANSPORTER, ATP-BINDING PROTEIN"/>
    <property type="match status" value="1"/>
</dbReference>
<dbReference type="Pfam" id="PF00005">
    <property type="entry name" value="ABC_tran"/>
    <property type="match status" value="1"/>
</dbReference>
<sequence length="282" mass="31587">MHVPKGQIYGLLGRNGAGKTTIMKMVLGLVKKDSGSVTLFNQEMAGYQSGIYARIGSTIESPSFYSNLTATENLLVFSRLRGKVNENKICDALGVVGLPYQDKKIFSKYSLGMKQRLAIANAIKNDPELLILDEPTNGLDPIGIAEMRMLIRRLSHECGKTILISSHQLSEMEQMVDWIGIIHEGRMLEECSYQQLEENRHSYIRLIVKEPEQVYEYLKKTLSIENIKRPEASVIEIYDLKYGTLELNSRLFAAGLAVVEISKCQNSLEDYFKELTGGAGIA</sequence>
<evidence type="ECO:0000256" key="1">
    <source>
        <dbReference type="ARBA" id="ARBA00005417"/>
    </source>
</evidence>
<evidence type="ECO:0000256" key="4">
    <source>
        <dbReference type="ARBA" id="ARBA00022840"/>
    </source>
</evidence>
<dbReference type="OrthoDB" id="9809205at2"/>
<name>A0A9X5H9P0_9FIRM</name>
<dbReference type="SMART" id="SM00382">
    <property type="entry name" value="AAA"/>
    <property type="match status" value="1"/>
</dbReference>
<dbReference type="PROSITE" id="PS00211">
    <property type="entry name" value="ABC_TRANSPORTER_1"/>
    <property type="match status" value="1"/>
</dbReference>
<evidence type="ECO:0000256" key="2">
    <source>
        <dbReference type="ARBA" id="ARBA00022448"/>
    </source>
</evidence>
<comment type="caution">
    <text evidence="6">The sequence shown here is derived from an EMBL/GenBank/DDBJ whole genome shotgun (WGS) entry which is preliminary data.</text>
</comment>
<dbReference type="GO" id="GO:0016887">
    <property type="term" value="F:ATP hydrolysis activity"/>
    <property type="evidence" value="ECO:0007669"/>
    <property type="project" value="InterPro"/>
</dbReference>
<organism evidence="6 7">
    <name type="scientific">Schaedlerella arabinosiphila</name>
    <dbReference type="NCBI Taxonomy" id="2044587"/>
    <lineage>
        <taxon>Bacteria</taxon>
        <taxon>Bacillati</taxon>
        <taxon>Bacillota</taxon>
        <taxon>Clostridia</taxon>
        <taxon>Lachnospirales</taxon>
        <taxon>Lachnospiraceae</taxon>
        <taxon>Schaedlerella</taxon>
    </lineage>
</organism>
<dbReference type="GO" id="GO:0005524">
    <property type="term" value="F:ATP binding"/>
    <property type="evidence" value="ECO:0007669"/>
    <property type="project" value="UniProtKB-KW"/>
</dbReference>
<dbReference type="SUPFAM" id="SSF52540">
    <property type="entry name" value="P-loop containing nucleoside triphosphate hydrolases"/>
    <property type="match status" value="1"/>
</dbReference>
<reference evidence="6 7" key="1">
    <citation type="submission" date="2019-07" db="EMBL/GenBank/DDBJ databases">
        <title>Draft genome sequences of 15 bacterial species constituting the stable defined intestinal microbiota of the GM15 gnotobiotic mouse model.</title>
        <authorList>
            <person name="Elie C."/>
            <person name="Mathieu A."/>
            <person name="Saliou A."/>
            <person name="Darnaud M."/>
            <person name="Leulier F."/>
            <person name="Tamellini A."/>
        </authorList>
    </citation>
    <scope>NUCLEOTIDE SEQUENCE [LARGE SCALE GENOMIC DNA]</scope>
    <source>
        <strain evidence="7">ASF 502</strain>
    </source>
</reference>
<dbReference type="EMBL" id="VIRB01000167">
    <property type="protein sequence ID" value="NDO72565.1"/>
    <property type="molecule type" value="Genomic_DNA"/>
</dbReference>
<proteinExistence type="inferred from homology"/>
<evidence type="ECO:0000256" key="3">
    <source>
        <dbReference type="ARBA" id="ARBA00022741"/>
    </source>
</evidence>
<feature type="domain" description="ABC transporter" evidence="5">
    <location>
        <begin position="1"/>
        <end position="209"/>
    </location>
</feature>
<evidence type="ECO:0000313" key="6">
    <source>
        <dbReference type="EMBL" id="NDO72565.1"/>
    </source>
</evidence>
<evidence type="ECO:0000313" key="7">
    <source>
        <dbReference type="Proteomes" id="UP000474104"/>
    </source>
</evidence>
<gene>
    <name evidence="6" type="ORF">FMM80_29645</name>
</gene>
<keyword evidence="3" id="KW-0547">Nucleotide-binding</keyword>
<comment type="similarity">
    <text evidence="1">Belongs to the ABC transporter superfamily.</text>
</comment>
<dbReference type="InterPro" id="IPR003593">
    <property type="entry name" value="AAA+_ATPase"/>
</dbReference>
<dbReference type="PANTHER" id="PTHR43335">
    <property type="entry name" value="ABC TRANSPORTER, ATP-BINDING PROTEIN"/>
    <property type="match status" value="1"/>
</dbReference>
<dbReference type="InterPro" id="IPR003439">
    <property type="entry name" value="ABC_transporter-like_ATP-bd"/>
</dbReference>
<keyword evidence="2" id="KW-0813">Transport</keyword>
<dbReference type="PROSITE" id="PS50893">
    <property type="entry name" value="ABC_TRANSPORTER_2"/>
    <property type="match status" value="1"/>
</dbReference>
<protein>
    <submittedName>
        <fullName evidence="6">ATP-binding cassette domain-containing protein</fullName>
    </submittedName>
</protein>
<dbReference type="InterPro" id="IPR017871">
    <property type="entry name" value="ABC_transporter-like_CS"/>
</dbReference>
<accession>A0A9X5H9P0</accession>
<dbReference type="Gene3D" id="3.40.50.300">
    <property type="entry name" value="P-loop containing nucleotide triphosphate hydrolases"/>
    <property type="match status" value="1"/>
</dbReference>
<dbReference type="AlphaFoldDB" id="A0A9X5H9P0"/>
<keyword evidence="4 6" id="KW-0067">ATP-binding</keyword>
<dbReference type="InterPro" id="IPR027417">
    <property type="entry name" value="P-loop_NTPase"/>
</dbReference>
<evidence type="ECO:0000259" key="5">
    <source>
        <dbReference type="PROSITE" id="PS50893"/>
    </source>
</evidence>
<dbReference type="Proteomes" id="UP000474104">
    <property type="component" value="Unassembled WGS sequence"/>
</dbReference>